<name>A0A261ER15_9BIFI</name>
<evidence type="ECO:0000259" key="6">
    <source>
        <dbReference type="Pfam" id="PF17802"/>
    </source>
</evidence>
<feature type="domain" description="SD-repeat containing protein B" evidence="5">
    <location>
        <begin position="1061"/>
        <end position="1162"/>
    </location>
</feature>
<protein>
    <submittedName>
        <fullName evidence="7">Uncharacterized protein</fullName>
    </submittedName>
</protein>
<keyword evidence="4" id="KW-1133">Transmembrane helix</keyword>
<proteinExistence type="predicted"/>
<dbReference type="Gene3D" id="2.60.40.10">
    <property type="entry name" value="Immunoglobulins"/>
    <property type="match status" value="2"/>
</dbReference>
<dbReference type="GO" id="GO:0005576">
    <property type="term" value="C:extracellular region"/>
    <property type="evidence" value="ECO:0007669"/>
    <property type="project" value="UniProtKB-SubCell"/>
</dbReference>
<dbReference type="Pfam" id="PF17802">
    <property type="entry name" value="SpaA"/>
    <property type="match status" value="1"/>
</dbReference>
<keyword evidence="8" id="KW-1185">Reference proteome</keyword>
<feature type="transmembrane region" description="Helical" evidence="4">
    <location>
        <begin position="1293"/>
        <end position="1316"/>
    </location>
</feature>
<feature type="domain" description="SpaA-like prealbumin fold" evidence="6">
    <location>
        <begin position="1178"/>
        <end position="1275"/>
    </location>
</feature>
<evidence type="ECO:0000256" key="1">
    <source>
        <dbReference type="ARBA" id="ARBA00004613"/>
    </source>
</evidence>
<dbReference type="EMBL" id="MWWS01000005">
    <property type="protein sequence ID" value="OZG49298.1"/>
    <property type="molecule type" value="Genomic_DNA"/>
</dbReference>
<dbReference type="GO" id="GO:0005975">
    <property type="term" value="P:carbohydrate metabolic process"/>
    <property type="evidence" value="ECO:0007669"/>
    <property type="project" value="UniProtKB-ARBA"/>
</dbReference>
<reference evidence="7 8" key="1">
    <citation type="journal article" date="2017" name="BMC Genomics">
        <title>Comparative genomic and phylogenomic analyses of the Bifidobacteriaceae family.</title>
        <authorList>
            <person name="Lugli G.A."/>
            <person name="Milani C."/>
            <person name="Turroni F."/>
            <person name="Duranti S."/>
            <person name="Mancabelli L."/>
            <person name="Mangifesta M."/>
            <person name="Ferrario C."/>
            <person name="Modesto M."/>
            <person name="Mattarelli P."/>
            <person name="Jiri K."/>
            <person name="van Sinderen D."/>
            <person name="Ventura M."/>
        </authorList>
    </citation>
    <scope>NUCLEOTIDE SEQUENCE [LARGE SCALE GENOMIC DNA]</scope>
    <source>
        <strain evidence="7 8">DSM 22924</strain>
    </source>
</reference>
<gene>
    <name evidence="7" type="ORF">BOCO_1107</name>
</gene>
<dbReference type="OrthoDB" id="134475at2"/>
<dbReference type="RefSeq" id="WP_094723108.1">
    <property type="nucleotide sequence ID" value="NZ_MWWS01000005.1"/>
</dbReference>
<keyword evidence="2" id="KW-0964">Secreted</keyword>
<comment type="caution">
    <text evidence="7">The sequence shown here is derived from an EMBL/GenBank/DDBJ whole genome shotgun (WGS) entry which is preliminary data.</text>
</comment>
<organism evidence="7 8">
    <name type="scientific">Bombiscardovia coagulans</name>
    <dbReference type="NCBI Taxonomy" id="686666"/>
    <lineage>
        <taxon>Bacteria</taxon>
        <taxon>Bacillati</taxon>
        <taxon>Actinomycetota</taxon>
        <taxon>Actinomycetes</taxon>
        <taxon>Bifidobacteriales</taxon>
        <taxon>Bifidobacteriaceae</taxon>
        <taxon>Bombiscardovia</taxon>
    </lineage>
</organism>
<dbReference type="InterPro" id="IPR041033">
    <property type="entry name" value="SpaA_PFL_dom_1"/>
</dbReference>
<keyword evidence="3" id="KW-0732">Signal</keyword>
<evidence type="ECO:0000256" key="2">
    <source>
        <dbReference type="ARBA" id="ARBA00022525"/>
    </source>
</evidence>
<evidence type="ECO:0000256" key="3">
    <source>
        <dbReference type="ARBA" id="ARBA00022729"/>
    </source>
</evidence>
<evidence type="ECO:0000259" key="5">
    <source>
        <dbReference type="Pfam" id="PF17210"/>
    </source>
</evidence>
<comment type="subcellular location">
    <subcellularLocation>
        <location evidence="1">Secreted</location>
    </subcellularLocation>
</comment>
<keyword evidence="4" id="KW-0812">Transmembrane</keyword>
<evidence type="ECO:0000313" key="8">
    <source>
        <dbReference type="Proteomes" id="UP000216004"/>
    </source>
</evidence>
<dbReference type="InterPro" id="IPR013783">
    <property type="entry name" value="Ig-like_fold"/>
</dbReference>
<dbReference type="Pfam" id="PF17210">
    <property type="entry name" value="SdrD_B"/>
    <property type="match status" value="1"/>
</dbReference>
<keyword evidence="4" id="KW-0472">Membrane</keyword>
<dbReference type="SUPFAM" id="SSF117074">
    <property type="entry name" value="Hypothetical protein PA1324"/>
    <property type="match status" value="1"/>
</dbReference>
<accession>A0A261ER15</accession>
<sequence length="1335" mass="141322">MQSYQGVRFAAVVPGGQWVSALSSSVRGVGTWVKHTWGNGVRGLGQLVAGVHGLLRPASDVGSRSIAMVVAADGTPVFDDNDRPGNDSSDHNGVVRVNDLVTYRVDYMVSGVHSENTTVVITLPKGLMLESLPAFCGRDSSLIPSVVASPPLPYSSYSINELPEQSLSCNIGSKENVAEGFALSVKVSNTVHNDMTLKPVSVTMKGDGLSEISATNVPSVKASSALKWNISKNGLTGRPVSWPAEVVADCPDNSGRKCFAAYFPVHISAPVNGKGSMPATGNVTFIDDVSPRKFYTNLTESQYVQIEANKAKYGAMVVRAGAGADQPNSQLNAPDQASWSVRYSGSMNIEQNVAGTPAKVTLEGTDWSLTTIPTETWDHHPIPAGNGYAVALSIITYIPVETVRDFGIHSNGVWTLPVKNTFTNLSIPGFTEKDIETSTDQPQNDDENTSVCRIYEEGNFDNRFFGVTGVRENESRYQYSFHDPAFGEGLPNNTNMAGDGLGWVGPKQEVISQFNFGGSSPALPVKETHLACAAWDNNKSQLTGIETKSVPNTYNAFASNKRPVWLSGYRQDKRMGSTEVTAPRLLVQYGNSYVPTSGADSNCMQNAGVTWYNSPEQVPGNDPVKLNSQHPVYTAVNRVRLFLVIPEIGQVVIGLGLTTTENLSQGTIVPTWASDMWATGALSIEDLVSSTNKHLILSGYDPQTHSGAPGDRLNIVLSHLEVNSGGRNMERTPSGSFESSVKATGDEHVQFQIHPSITGGNSLEQHELWIEDCLPAVLEYEMPDRSDSTTLIPNVVSSSMPPDAKRPACGPGETYIRWEFTHLHAGDKIPDVLFTARVSKTAPDGSYVNSVVTWSDADPAHNATHDTSVSVRIDNIAGVAVDKRSLTPTVGVNRVGSAVLESNVWELSVRNSQPTSGGLSDVVLVDVLPVAGVAGSRFTGVALLRSVSVTRGGSSGVRVEYTVSADVPRDPRVGEPGSVRWCVEAEFGSVGCPVSVADSRAVRVSRAGVFASGEVLAARVVVDVVGDVAGDVVVNQGYARVGGLRDPVGPVSREQRVVGASVAGVVWWDMDSSGVRDAGEPVAAGVPVVVTGVDDLGNPVRVSTHTGSDGGYRLDGLRACAGVCVLRVDGSSSVGFTARARGVDRARDSDVDADGRVELAVGVGDSVRADAGLLAGVVGWRKTSVGGQRLAGSRWRVRDRSGRPVVDVLGGSLAVVDDCVGVCQAAGVDRDVSVGGFELVGLPAGSYVLQEVVAPAGYVLVGREFVFTVDREHPRVDVGQIVNQQQQVPSLPLTGGVSVVLVVMVGCSCVLAGLLVGVSRARRLLAVVLRGRHRA</sequence>
<evidence type="ECO:0000313" key="7">
    <source>
        <dbReference type="EMBL" id="OZG49298.1"/>
    </source>
</evidence>
<dbReference type="Proteomes" id="UP000216004">
    <property type="component" value="Unassembled WGS sequence"/>
</dbReference>
<evidence type="ECO:0000256" key="4">
    <source>
        <dbReference type="SAM" id="Phobius"/>
    </source>
</evidence>
<dbReference type="InterPro" id="IPR033764">
    <property type="entry name" value="Sdr_B"/>
</dbReference>